<reference evidence="2" key="1">
    <citation type="submission" date="2023-03" db="EMBL/GenBank/DDBJ databases">
        <title>Massive genome expansion in bonnet fungi (Mycena s.s.) driven by repeated elements and novel gene families across ecological guilds.</title>
        <authorList>
            <consortium name="Lawrence Berkeley National Laboratory"/>
            <person name="Harder C.B."/>
            <person name="Miyauchi S."/>
            <person name="Viragh M."/>
            <person name="Kuo A."/>
            <person name="Thoen E."/>
            <person name="Andreopoulos B."/>
            <person name="Lu D."/>
            <person name="Skrede I."/>
            <person name="Drula E."/>
            <person name="Henrissat B."/>
            <person name="Morin E."/>
            <person name="Kohler A."/>
            <person name="Barry K."/>
            <person name="LaButti K."/>
            <person name="Morin E."/>
            <person name="Salamov A."/>
            <person name="Lipzen A."/>
            <person name="Mereny Z."/>
            <person name="Hegedus B."/>
            <person name="Baldrian P."/>
            <person name="Stursova M."/>
            <person name="Weitz H."/>
            <person name="Taylor A."/>
            <person name="Grigoriev I.V."/>
            <person name="Nagy L.G."/>
            <person name="Martin F."/>
            <person name="Kauserud H."/>
        </authorList>
    </citation>
    <scope>NUCLEOTIDE SEQUENCE</scope>
    <source>
        <strain evidence="2">CBHHK200</strain>
    </source>
</reference>
<keyword evidence="3" id="KW-1185">Reference proteome</keyword>
<feature type="region of interest" description="Disordered" evidence="1">
    <location>
        <begin position="31"/>
        <end position="51"/>
    </location>
</feature>
<protein>
    <submittedName>
        <fullName evidence="2">Uncharacterized protein</fullName>
    </submittedName>
</protein>
<feature type="compositionally biased region" description="Low complexity" evidence="1">
    <location>
        <begin position="37"/>
        <end position="51"/>
    </location>
</feature>
<organism evidence="2 3">
    <name type="scientific">Mycena alexandri</name>
    <dbReference type="NCBI Taxonomy" id="1745969"/>
    <lineage>
        <taxon>Eukaryota</taxon>
        <taxon>Fungi</taxon>
        <taxon>Dikarya</taxon>
        <taxon>Basidiomycota</taxon>
        <taxon>Agaricomycotina</taxon>
        <taxon>Agaricomycetes</taxon>
        <taxon>Agaricomycetidae</taxon>
        <taxon>Agaricales</taxon>
        <taxon>Marasmiineae</taxon>
        <taxon>Mycenaceae</taxon>
        <taxon>Mycena</taxon>
    </lineage>
</organism>
<accession>A0AAD6SST2</accession>
<evidence type="ECO:0000313" key="2">
    <source>
        <dbReference type="EMBL" id="KAJ7033406.1"/>
    </source>
</evidence>
<proteinExistence type="predicted"/>
<comment type="caution">
    <text evidence="2">The sequence shown here is derived from an EMBL/GenBank/DDBJ whole genome shotgun (WGS) entry which is preliminary data.</text>
</comment>
<name>A0AAD6SST2_9AGAR</name>
<evidence type="ECO:0000313" key="3">
    <source>
        <dbReference type="Proteomes" id="UP001218188"/>
    </source>
</evidence>
<gene>
    <name evidence="2" type="ORF">C8F04DRAFT_624058</name>
</gene>
<sequence>MSTPTPTPRPLPPSQFVSIFRSPLLALCALSGPTPTPTRRPTLISNPPTTRRSSSFLSTVLSTPLLPLRISKLPSTSPLSLSASFESDSVAAQFHAELRHILPEQVQKDLFLIDEESLREMDDELFAAPMDAFIDLCLAKLRPPTPIPTEALEESDDASASCPTYYLASYLDPQRHDDAVLPPTIRSLFRKHTLSTSPQASPAAARQITPFL</sequence>
<dbReference type="AlphaFoldDB" id="A0AAD6SST2"/>
<dbReference type="EMBL" id="JARJCM010000065">
    <property type="protein sequence ID" value="KAJ7033406.1"/>
    <property type="molecule type" value="Genomic_DNA"/>
</dbReference>
<dbReference type="Proteomes" id="UP001218188">
    <property type="component" value="Unassembled WGS sequence"/>
</dbReference>
<evidence type="ECO:0000256" key="1">
    <source>
        <dbReference type="SAM" id="MobiDB-lite"/>
    </source>
</evidence>